<evidence type="ECO:0000313" key="1">
    <source>
        <dbReference type="EMBL" id="AYB34919.1"/>
    </source>
</evidence>
<name>A0A385SUN1_9BACT</name>
<keyword evidence="2" id="KW-1185">Reference proteome</keyword>
<gene>
    <name evidence="1" type="ORF">D4L85_31985</name>
</gene>
<reference evidence="2" key="1">
    <citation type="submission" date="2018-09" db="EMBL/GenBank/DDBJ databases">
        <title>Chryseolinea sp. KIS68-18 isolated from soil.</title>
        <authorList>
            <person name="Weon H.-Y."/>
            <person name="Kwon S.-W."/>
            <person name="Lee S.A."/>
        </authorList>
    </citation>
    <scope>NUCLEOTIDE SEQUENCE [LARGE SCALE GENOMIC DNA]</scope>
    <source>
        <strain evidence="2">KIS68-18</strain>
    </source>
</reference>
<organism evidence="1 2">
    <name type="scientific">Chryseolinea soli</name>
    <dbReference type="NCBI Taxonomy" id="2321403"/>
    <lineage>
        <taxon>Bacteria</taxon>
        <taxon>Pseudomonadati</taxon>
        <taxon>Bacteroidota</taxon>
        <taxon>Cytophagia</taxon>
        <taxon>Cytophagales</taxon>
        <taxon>Fulvivirgaceae</taxon>
        <taxon>Chryseolinea</taxon>
    </lineage>
</organism>
<dbReference type="AlphaFoldDB" id="A0A385SUN1"/>
<evidence type="ECO:0000313" key="2">
    <source>
        <dbReference type="Proteomes" id="UP000266183"/>
    </source>
</evidence>
<dbReference type="Proteomes" id="UP000266183">
    <property type="component" value="Chromosome"/>
</dbReference>
<dbReference type="EMBL" id="CP032382">
    <property type="protein sequence ID" value="AYB34919.1"/>
    <property type="molecule type" value="Genomic_DNA"/>
</dbReference>
<protein>
    <submittedName>
        <fullName evidence="1">Uncharacterized protein</fullName>
    </submittedName>
</protein>
<dbReference type="RefSeq" id="WP_119758172.1">
    <property type="nucleotide sequence ID" value="NZ_CP032382.1"/>
</dbReference>
<sequence length="143" mass="16122">MNIVVDRASDLVNSSLQDEMFTVPNLTAYVLESDWNGLRPVDQLMLMPFKAGGKICFVPLNAITFTNVALLKNRFGGFSIAGLVLVSYCQQFDLPLYTSDPGMIKVAQQVGVMRYETLGEKLKREMINFEYVVTFKQQKIRNG</sequence>
<dbReference type="KEGG" id="chk:D4L85_31985"/>
<accession>A0A385SUN1</accession>
<proteinExistence type="predicted"/>